<keyword evidence="1" id="KW-0732">Signal</keyword>
<feature type="chain" id="PRO_5046988644" evidence="1">
    <location>
        <begin position="22"/>
        <end position="203"/>
    </location>
</feature>
<comment type="caution">
    <text evidence="2">The sequence shown here is derived from an EMBL/GenBank/DDBJ whole genome shotgun (WGS) entry which is preliminary data.</text>
</comment>
<feature type="signal peptide" evidence="1">
    <location>
        <begin position="1"/>
        <end position="21"/>
    </location>
</feature>
<dbReference type="Proteomes" id="UP001595613">
    <property type="component" value="Unassembled WGS sequence"/>
</dbReference>
<gene>
    <name evidence="2" type="ORF">ACFOOL_14365</name>
</gene>
<proteinExistence type="predicted"/>
<dbReference type="RefSeq" id="WP_380097927.1">
    <property type="nucleotide sequence ID" value="NZ_JBHRYD010000013.1"/>
</dbReference>
<dbReference type="InterPro" id="IPR009560">
    <property type="entry name" value="DUF1176"/>
</dbReference>
<organism evidence="2 3">
    <name type="scientific">Devosia honganensis</name>
    <dbReference type="NCBI Taxonomy" id="1610527"/>
    <lineage>
        <taxon>Bacteria</taxon>
        <taxon>Pseudomonadati</taxon>
        <taxon>Pseudomonadota</taxon>
        <taxon>Alphaproteobacteria</taxon>
        <taxon>Hyphomicrobiales</taxon>
        <taxon>Devosiaceae</taxon>
        <taxon>Devosia</taxon>
    </lineage>
</organism>
<dbReference type="Pfam" id="PF06674">
    <property type="entry name" value="DUF1176"/>
    <property type="match status" value="1"/>
</dbReference>
<name>A0ABV7X3G5_9HYPH</name>
<reference evidence="3" key="1">
    <citation type="journal article" date="2019" name="Int. J. Syst. Evol. Microbiol.">
        <title>The Global Catalogue of Microorganisms (GCM) 10K type strain sequencing project: providing services to taxonomists for standard genome sequencing and annotation.</title>
        <authorList>
            <consortium name="The Broad Institute Genomics Platform"/>
            <consortium name="The Broad Institute Genome Sequencing Center for Infectious Disease"/>
            <person name="Wu L."/>
            <person name="Ma J."/>
        </authorList>
    </citation>
    <scope>NUCLEOTIDE SEQUENCE [LARGE SCALE GENOMIC DNA]</scope>
    <source>
        <strain evidence="3">KCTC 42281</strain>
    </source>
</reference>
<evidence type="ECO:0000313" key="3">
    <source>
        <dbReference type="Proteomes" id="UP001595613"/>
    </source>
</evidence>
<sequence>MIRPLLCLPFAALLLATPALAQETSLEERARQLHALAGGDWCDEPGEGFAPEDDFTSWTLTYQPSWSDEAPEESVDLVRLYCMSGAYNVTHNYYVRTEFEGLRPLALAEPDYDVQYENDDYEGAVEAITLTGMIATTTLVNSDFDPDTGRLVSWSRWRGLGDASASGTWEFREGNFILVKYDVDASYDGEINPETVLDYTGAR</sequence>
<evidence type="ECO:0000256" key="1">
    <source>
        <dbReference type="SAM" id="SignalP"/>
    </source>
</evidence>
<protein>
    <submittedName>
        <fullName evidence="2">DUF1176 domain-containing protein</fullName>
    </submittedName>
</protein>
<keyword evidence="3" id="KW-1185">Reference proteome</keyword>
<evidence type="ECO:0000313" key="2">
    <source>
        <dbReference type="EMBL" id="MFC3705938.1"/>
    </source>
</evidence>
<accession>A0ABV7X3G5</accession>
<dbReference type="EMBL" id="JBHRYD010000013">
    <property type="protein sequence ID" value="MFC3705938.1"/>
    <property type="molecule type" value="Genomic_DNA"/>
</dbReference>